<evidence type="ECO:0000313" key="1">
    <source>
        <dbReference type="EMBL" id="POG55032.1"/>
    </source>
</evidence>
<name>A0A2P4NPD8_RHIID</name>
<dbReference type="AlphaFoldDB" id="A0A2P4NPD8"/>
<comment type="caution">
    <text evidence="1">The sequence shown here is derived from an EMBL/GenBank/DDBJ whole genome shotgun (WGS) entry which is preliminary data.</text>
</comment>
<dbReference type="Proteomes" id="UP000018888">
    <property type="component" value="Unassembled WGS sequence"/>
</dbReference>
<reference evidence="1 2" key="1">
    <citation type="journal article" date="2013" name="Proc. Natl. Acad. Sci. U.S.A.">
        <title>Genome of an arbuscular mycorrhizal fungus provides insight into the oldest plant symbiosis.</title>
        <authorList>
            <person name="Tisserant E."/>
            <person name="Malbreil M."/>
            <person name="Kuo A."/>
            <person name="Kohler A."/>
            <person name="Symeonidi A."/>
            <person name="Balestrini R."/>
            <person name="Charron P."/>
            <person name="Duensing N."/>
            <person name="Frei Dit Frey N."/>
            <person name="Gianinazzi-Pearson V."/>
            <person name="Gilbert L.B."/>
            <person name="Handa Y."/>
            <person name="Herr J.R."/>
            <person name="Hijri M."/>
            <person name="Koul R."/>
            <person name="Kawaguchi M."/>
            <person name="Krajinski F."/>
            <person name="Lammers P.J."/>
            <person name="Masclaux F.G."/>
            <person name="Murat C."/>
            <person name="Morin E."/>
            <person name="Ndikumana S."/>
            <person name="Pagni M."/>
            <person name="Petitpierre D."/>
            <person name="Requena N."/>
            <person name="Rosikiewicz P."/>
            <person name="Riley R."/>
            <person name="Saito K."/>
            <person name="San Clemente H."/>
            <person name="Shapiro H."/>
            <person name="van Tuinen D."/>
            <person name="Becard G."/>
            <person name="Bonfante P."/>
            <person name="Paszkowski U."/>
            <person name="Shachar-Hill Y.Y."/>
            <person name="Tuskan G.A."/>
            <person name="Young P.W."/>
            <person name="Sanders I.R."/>
            <person name="Henrissat B."/>
            <person name="Rensing S.A."/>
            <person name="Grigoriev I.V."/>
            <person name="Corradi N."/>
            <person name="Roux C."/>
            <person name="Martin F."/>
        </authorList>
    </citation>
    <scope>NUCLEOTIDE SEQUENCE [LARGE SCALE GENOMIC DNA]</scope>
    <source>
        <strain evidence="1 2">DAOM 197198</strain>
    </source>
</reference>
<evidence type="ECO:0000313" key="2">
    <source>
        <dbReference type="Proteomes" id="UP000018888"/>
    </source>
</evidence>
<feature type="non-terminal residue" evidence="1">
    <location>
        <position position="1"/>
    </location>
</feature>
<organism evidence="1 2">
    <name type="scientific">Rhizophagus irregularis (strain DAOM 181602 / DAOM 197198 / MUCL 43194)</name>
    <name type="common">Arbuscular mycorrhizal fungus</name>
    <name type="synonym">Glomus intraradices</name>
    <dbReference type="NCBI Taxonomy" id="747089"/>
    <lineage>
        <taxon>Eukaryota</taxon>
        <taxon>Fungi</taxon>
        <taxon>Fungi incertae sedis</taxon>
        <taxon>Mucoromycota</taxon>
        <taxon>Glomeromycotina</taxon>
        <taxon>Glomeromycetes</taxon>
        <taxon>Glomerales</taxon>
        <taxon>Glomeraceae</taxon>
        <taxon>Rhizophagus</taxon>
    </lineage>
</organism>
<sequence length="66" mass="8200">LLTHLYDVKEVLDPIKKLDTFFIKFLYDFFSLEITYHNRIRKNAQFRITKNMVWIRNLHGIYMEFT</sequence>
<dbReference type="VEuPathDB" id="FungiDB:RhiirFUN_022364"/>
<accession>A0A2P4NPD8</accession>
<reference evidence="1 2" key="2">
    <citation type="journal article" date="2018" name="New Phytol.">
        <title>High intraspecific genome diversity in the model arbuscular mycorrhizal symbiont Rhizophagus irregularis.</title>
        <authorList>
            <person name="Chen E.C.H."/>
            <person name="Morin E."/>
            <person name="Beaudet D."/>
            <person name="Noel J."/>
            <person name="Yildirir G."/>
            <person name="Ndikumana S."/>
            <person name="Charron P."/>
            <person name="St-Onge C."/>
            <person name="Giorgi J."/>
            <person name="Kruger M."/>
            <person name="Marton T."/>
            <person name="Ropars J."/>
            <person name="Grigoriev I.V."/>
            <person name="Hainaut M."/>
            <person name="Henrissat B."/>
            <person name="Roux C."/>
            <person name="Martin F."/>
            <person name="Corradi N."/>
        </authorList>
    </citation>
    <scope>NUCLEOTIDE SEQUENCE [LARGE SCALE GENOMIC DNA]</scope>
    <source>
        <strain evidence="1 2">DAOM 197198</strain>
    </source>
</reference>
<dbReference type="EMBL" id="AUPC02000797">
    <property type="protein sequence ID" value="POG55032.1"/>
    <property type="molecule type" value="Genomic_DNA"/>
</dbReference>
<protein>
    <submittedName>
        <fullName evidence="1">Uncharacterized protein</fullName>
    </submittedName>
</protein>
<keyword evidence="2" id="KW-1185">Reference proteome</keyword>
<gene>
    <name evidence="1" type="ORF">GLOIN_2v1739917</name>
</gene>
<proteinExistence type="predicted"/>